<feature type="compositionally biased region" description="Basic and acidic residues" evidence="1">
    <location>
        <begin position="10"/>
        <end position="24"/>
    </location>
</feature>
<feature type="non-terminal residue" evidence="2">
    <location>
        <position position="266"/>
    </location>
</feature>
<proteinExistence type="predicted"/>
<evidence type="ECO:0000313" key="2">
    <source>
        <dbReference type="EMBL" id="GAH03161.1"/>
    </source>
</evidence>
<gene>
    <name evidence="2" type="ORF">S01H4_39923</name>
</gene>
<accession>X1C500</accession>
<organism evidence="2">
    <name type="scientific">marine sediment metagenome</name>
    <dbReference type="NCBI Taxonomy" id="412755"/>
    <lineage>
        <taxon>unclassified sequences</taxon>
        <taxon>metagenomes</taxon>
        <taxon>ecological metagenomes</taxon>
    </lineage>
</organism>
<reference evidence="2" key="1">
    <citation type="journal article" date="2014" name="Front. Microbiol.">
        <title>High frequency of phylogenetically diverse reductive dehalogenase-homologous genes in deep subseafloor sedimentary metagenomes.</title>
        <authorList>
            <person name="Kawai M."/>
            <person name="Futagami T."/>
            <person name="Toyoda A."/>
            <person name="Takaki Y."/>
            <person name="Nishi S."/>
            <person name="Hori S."/>
            <person name="Arai W."/>
            <person name="Tsubouchi T."/>
            <person name="Morono Y."/>
            <person name="Uchiyama I."/>
            <person name="Ito T."/>
            <person name="Fujiyama A."/>
            <person name="Inagaki F."/>
            <person name="Takami H."/>
        </authorList>
    </citation>
    <scope>NUCLEOTIDE SEQUENCE</scope>
    <source>
        <strain evidence="2">Expedition CK06-06</strain>
    </source>
</reference>
<name>X1C500_9ZZZZ</name>
<dbReference type="EMBL" id="BART01021688">
    <property type="protein sequence ID" value="GAH03161.1"/>
    <property type="molecule type" value="Genomic_DNA"/>
</dbReference>
<sequence length="266" mass="31004">MIRKQKKRMKEVERSRDMWRKRAENGNTRPAKGAETASRKPAEREEKPKRYWFELSVIVVILKGKLNTSVSFGAISQLLGIFAVSANLWFRQPTHATVINWVHKVGYYELMREKEKADDWVILLDHSIQLGRDKVFVVYGIRQSQIDFSRALRSQDLVTLMVVSKEKWDGEIVRDCLLEVEEQVGKIIYAVGDYGPELKKGLRLAGIKHVHDIGHRIALILEKMYKNDARYQEFLDKLTAIIKQPAQTELAYIIPPRQRKKARYQN</sequence>
<comment type="caution">
    <text evidence="2">The sequence shown here is derived from an EMBL/GenBank/DDBJ whole genome shotgun (WGS) entry which is preliminary data.</text>
</comment>
<dbReference type="AlphaFoldDB" id="X1C500"/>
<feature type="region of interest" description="Disordered" evidence="1">
    <location>
        <begin position="1"/>
        <end position="43"/>
    </location>
</feature>
<protein>
    <submittedName>
        <fullName evidence="2">Uncharacterized protein</fullName>
    </submittedName>
</protein>
<evidence type="ECO:0000256" key="1">
    <source>
        <dbReference type="SAM" id="MobiDB-lite"/>
    </source>
</evidence>